<organism evidence="2 3">
    <name type="scientific">Liparis tanakae</name>
    <name type="common">Tanaka's snailfish</name>
    <dbReference type="NCBI Taxonomy" id="230148"/>
    <lineage>
        <taxon>Eukaryota</taxon>
        <taxon>Metazoa</taxon>
        <taxon>Chordata</taxon>
        <taxon>Craniata</taxon>
        <taxon>Vertebrata</taxon>
        <taxon>Euteleostomi</taxon>
        <taxon>Actinopterygii</taxon>
        <taxon>Neopterygii</taxon>
        <taxon>Teleostei</taxon>
        <taxon>Neoteleostei</taxon>
        <taxon>Acanthomorphata</taxon>
        <taxon>Eupercaria</taxon>
        <taxon>Perciformes</taxon>
        <taxon>Cottioidei</taxon>
        <taxon>Cottales</taxon>
        <taxon>Liparidae</taxon>
        <taxon>Liparis</taxon>
    </lineage>
</organism>
<reference evidence="2 3" key="1">
    <citation type="submission" date="2019-03" db="EMBL/GenBank/DDBJ databases">
        <title>First draft genome of Liparis tanakae, snailfish: a comprehensive survey of snailfish specific genes.</title>
        <authorList>
            <person name="Kim W."/>
            <person name="Song I."/>
            <person name="Jeong J.-H."/>
            <person name="Kim D."/>
            <person name="Kim S."/>
            <person name="Ryu S."/>
            <person name="Song J.Y."/>
            <person name="Lee S.K."/>
        </authorList>
    </citation>
    <scope>NUCLEOTIDE SEQUENCE [LARGE SCALE GENOMIC DNA]</scope>
    <source>
        <tissue evidence="2">Muscle</tissue>
    </source>
</reference>
<gene>
    <name evidence="2" type="ORF">EYF80_035306</name>
</gene>
<accession>A0A4Z2GLJ2</accession>
<comment type="caution">
    <text evidence="2">The sequence shown here is derived from an EMBL/GenBank/DDBJ whole genome shotgun (WGS) entry which is preliminary data.</text>
</comment>
<feature type="compositionally biased region" description="Basic residues" evidence="1">
    <location>
        <begin position="45"/>
        <end position="59"/>
    </location>
</feature>
<keyword evidence="3" id="KW-1185">Reference proteome</keyword>
<evidence type="ECO:0000313" key="2">
    <source>
        <dbReference type="EMBL" id="TNN54468.1"/>
    </source>
</evidence>
<sequence>MLEQALAVYRCSVMSRNALTQIHAGCHRDEDELRPRALRGGGGAGRRHGVLTPSSRRRCQQTAADQSDKRSCPGANVAPKHWSAFQRGDGGTADEGQRGSIEHPDRQTDRQTDRQQLGFIIQHMDAGSSPHLWPPRIPDMT</sequence>
<dbReference type="Proteomes" id="UP000314294">
    <property type="component" value="Unassembled WGS sequence"/>
</dbReference>
<dbReference type="EMBL" id="SRLO01000483">
    <property type="protein sequence ID" value="TNN54468.1"/>
    <property type="molecule type" value="Genomic_DNA"/>
</dbReference>
<proteinExistence type="predicted"/>
<evidence type="ECO:0000256" key="1">
    <source>
        <dbReference type="SAM" id="MobiDB-lite"/>
    </source>
</evidence>
<feature type="region of interest" description="Disordered" evidence="1">
    <location>
        <begin position="27"/>
        <end position="115"/>
    </location>
</feature>
<protein>
    <submittedName>
        <fullName evidence="2">Uncharacterized protein</fullName>
    </submittedName>
</protein>
<feature type="compositionally biased region" description="Basic and acidic residues" evidence="1">
    <location>
        <begin position="95"/>
        <end position="113"/>
    </location>
</feature>
<evidence type="ECO:0000313" key="3">
    <source>
        <dbReference type="Proteomes" id="UP000314294"/>
    </source>
</evidence>
<name>A0A4Z2GLJ2_9TELE</name>
<dbReference type="AlphaFoldDB" id="A0A4Z2GLJ2"/>